<evidence type="ECO:0000313" key="2">
    <source>
        <dbReference type="EMBL" id="VEB37107.1"/>
    </source>
</evidence>
<organism evidence="2 3">
    <name type="scientific">Legionella cherrii</name>
    <dbReference type="NCBI Taxonomy" id="28084"/>
    <lineage>
        <taxon>Bacteria</taxon>
        <taxon>Pseudomonadati</taxon>
        <taxon>Pseudomonadota</taxon>
        <taxon>Gammaproteobacteria</taxon>
        <taxon>Legionellales</taxon>
        <taxon>Legionellaceae</taxon>
        <taxon>Legionella</taxon>
    </lineage>
</organism>
<dbReference type="InterPro" id="IPR001895">
    <property type="entry name" value="RASGEF_cat_dom"/>
</dbReference>
<evidence type="ECO:0000259" key="1">
    <source>
        <dbReference type="Pfam" id="PF00617"/>
    </source>
</evidence>
<dbReference type="Proteomes" id="UP000277577">
    <property type="component" value="Chromosome"/>
</dbReference>
<dbReference type="InterPro" id="IPR023578">
    <property type="entry name" value="Ras_GEF_dom_sf"/>
</dbReference>
<gene>
    <name evidence="2" type="ORF">NCTC11976_02045</name>
</gene>
<dbReference type="Gene3D" id="1.10.840.10">
    <property type="entry name" value="Ras guanine-nucleotide exchange factors catalytic domain"/>
    <property type="match status" value="1"/>
</dbReference>
<proteinExistence type="predicted"/>
<dbReference type="Pfam" id="PF00617">
    <property type="entry name" value="RasGEF"/>
    <property type="match status" value="1"/>
</dbReference>
<evidence type="ECO:0000313" key="3">
    <source>
        <dbReference type="Proteomes" id="UP000277577"/>
    </source>
</evidence>
<accession>A0ABY6T6N2</accession>
<dbReference type="RefSeq" id="WP_028381844.1">
    <property type="nucleotide sequence ID" value="NZ_CAAAIT010000008.1"/>
</dbReference>
<name>A0ABY6T6N2_9GAMM</name>
<reference evidence="2 3" key="1">
    <citation type="submission" date="2018-12" db="EMBL/GenBank/DDBJ databases">
        <authorList>
            <consortium name="Pathogen Informatics"/>
        </authorList>
    </citation>
    <scope>NUCLEOTIDE SEQUENCE [LARGE SCALE GENOMIC DNA]</scope>
    <source>
        <strain evidence="2 3">NCTC11976</strain>
    </source>
</reference>
<feature type="domain" description="Ras-GEF" evidence="1">
    <location>
        <begin position="181"/>
        <end position="307"/>
    </location>
</feature>
<dbReference type="SUPFAM" id="SSF48366">
    <property type="entry name" value="Ras GEF"/>
    <property type="match status" value="1"/>
</dbReference>
<dbReference type="InterPro" id="IPR036964">
    <property type="entry name" value="RASGEF_cat_dom_sf"/>
</dbReference>
<protein>
    <submittedName>
        <fullName evidence="2">RasGEF domain</fullName>
    </submittedName>
</protein>
<sequence>MSKIIATPKNSFFNDLLIKQHFLTQPNAPFNWDEMIAKKENIKKIKRDQDGDALYAYLECRFAHAHAKLFNAKLRERIASANDMEHLEVRKILAYFISEDISKHSSPSSQINSFRRWLDTALILRKMHNYEGYFLVRDTLMEIDREYQLTQNKMFKPYLKKYHQLVQIDATLIDEQLRADYSRISLHDFANPDGFAKRGKASPELKTFFEGREYIESCIKREIKEAQEECQIKHFCHWIDIAISLRKKHNYEGYFLVISNLQLQDKIIQGDFPKPYLKKYNQLLEHASPFGNFANLRKLWDEDNSPNKLRATFYWSKELANLNEKMDQQEGNGGVLASMHQEKNRKLALINQEQQSFADHAVSYSTTIPKHLDSKFATVEEQYKNSKDEVSVANP</sequence>
<keyword evidence="3" id="KW-1185">Reference proteome</keyword>
<dbReference type="EMBL" id="LR134173">
    <property type="protein sequence ID" value="VEB37107.1"/>
    <property type="molecule type" value="Genomic_DNA"/>
</dbReference>